<feature type="region of interest" description="Disordered" evidence="1">
    <location>
        <begin position="67"/>
        <end position="118"/>
    </location>
</feature>
<feature type="compositionally biased region" description="Polar residues" evidence="1">
    <location>
        <begin position="80"/>
        <end position="97"/>
    </location>
</feature>
<reference evidence="2" key="1">
    <citation type="journal article" date="2013" name="Genetics">
        <title>The draft genome and transcriptome of Panagrellus redivivus are shaped by the harsh demands of a free-living lifestyle.</title>
        <authorList>
            <person name="Srinivasan J."/>
            <person name="Dillman A.R."/>
            <person name="Macchietto M.G."/>
            <person name="Heikkinen L."/>
            <person name="Lakso M."/>
            <person name="Fracchia K.M."/>
            <person name="Antoshechkin I."/>
            <person name="Mortazavi A."/>
            <person name="Wong G."/>
            <person name="Sternberg P.W."/>
        </authorList>
    </citation>
    <scope>NUCLEOTIDE SEQUENCE [LARGE SCALE GENOMIC DNA]</scope>
    <source>
        <strain evidence="2">MT8872</strain>
    </source>
</reference>
<feature type="region of interest" description="Disordered" evidence="1">
    <location>
        <begin position="22"/>
        <end position="41"/>
    </location>
</feature>
<name>A0A7E4UL97_PANRE</name>
<dbReference type="WBParaSite" id="Pan_g10104.t1">
    <property type="protein sequence ID" value="Pan_g10104.t1"/>
    <property type="gene ID" value="Pan_g10104"/>
</dbReference>
<dbReference type="AlphaFoldDB" id="A0A7E4UL97"/>
<reference evidence="3" key="2">
    <citation type="submission" date="2020-10" db="UniProtKB">
        <authorList>
            <consortium name="WormBaseParasite"/>
        </authorList>
    </citation>
    <scope>IDENTIFICATION</scope>
</reference>
<evidence type="ECO:0000256" key="1">
    <source>
        <dbReference type="SAM" id="MobiDB-lite"/>
    </source>
</evidence>
<feature type="compositionally biased region" description="Low complexity" evidence="1">
    <location>
        <begin position="103"/>
        <end position="117"/>
    </location>
</feature>
<sequence>MADDLLAPIDGEDEQLQLDEEEAKRVLGDSPAAVTGDGDAELDEEALLKDVKTEEEEVFEDDLFDAAIEPGSVDEKPNNGIASASTDSTGKPANASKSLPAISVSSTTSNKSGSTGKRMPLYANNVANVPANLGIYRRMEYPSPITSSTSSPVSLSPSTSPTPESCIFNQTEAEKSSPLVAIVRRCSTMLEFEHFIYANVKQCERKMSLTQLKITIEHEINTISIEMAKNNFVDAYLLAVDLLCTYQVNTARVLMTRQFRSLFDNIVGLLQNCEMAIKNIYF</sequence>
<evidence type="ECO:0000313" key="2">
    <source>
        <dbReference type="Proteomes" id="UP000492821"/>
    </source>
</evidence>
<evidence type="ECO:0000313" key="3">
    <source>
        <dbReference type="WBParaSite" id="Pan_g10104.t1"/>
    </source>
</evidence>
<organism evidence="2 3">
    <name type="scientific">Panagrellus redivivus</name>
    <name type="common">Microworm</name>
    <dbReference type="NCBI Taxonomy" id="6233"/>
    <lineage>
        <taxon>Eukaryota</taxon>
        <taxon>Metazoa</taxon>
        <taxon>Ecdysozoa</taxon>
        <taxon>Nematoda</taxon>
        <taxon>Chromadorea</taxon>
        <taxon>Rhabditida</taxon>
        <taxon>Tylenchina</taxon>
        <taxon>Panagrolaimomorpha</taxon>
        <taxon>Panagrolaimoidea</taxon>
        <taxon>Panagrolaimidae</taxon>
        <taxon>Panagrellus</taxon>
    </lineage>
</organism>
<protein>
    <submittedName>
        <fullName evidence="3">BBS2_C domain-containing protein</fullName>
    </submittedName>
</protein>
<proteinExistence type="predicted"/>
<accession>A0A7E4UL97</accession>
<dbReference type="Proteomes" id="UP000492821">
    <property type="component" value="Unassembled WGS sequence"/>
</dbReference>
<keyword evidence="2" id="KW-1185">Reference proteome</keyword>